<keyword evidence="4" id="KW-1185">Reference proteome</keyword>
<keyword evidence="2" id="KW-1133">Transmembrane helix</keyword>
<evidence type="ECO:0000256" key="1">
    <source>
        <dbReference type="SAM" id="MobiDB-lite"/>
    </source>
</evidence>
<sequence>MDHNKKKGRLISDALINRTEDFLIEEDDILSDEDIKKNDEHSKDGSFSESYNKDSFFNNEHSEPLHSTDRVLVTEEYDDEDLLNVPSEIIVPDKKHSKTATEYLSIEHITDLYSPNTGTFNTMSVHDVTLVKREVEIDPKKDNIFNFSPQSERAVPNFSRNNQPFNPSSIQKVNQPVHEKKVVHETDFEKLTTVEFKLEPTNFESNKLNRSLVPQSDPIKRDHTFNDHDLDFDSKTLDTLVSQQVDKNNIFEASSIIKEFNNKELVITKPNYRDDRIEKTTAIDFYLGDDDLLDKDSSFQHDNDDLIETDSKIQLSLENDPSLTPKKMTVNMQEIESDIDQITNGDKSNLYRYIKTGNSNVATANFLKQAAYKQEVKKSVEPKEDPAGSDELKMVLNGNDNRSSVFKQIDEQIKKEAQLDNQIKSRSYPTNYEQVAVGTRTESDPSTTRGRSRSVDSRKDLVNSRKTKNSPKKGSTKSILLVSLLVILAIATITVALIVRFA</sequence>
<feature type="region of interest" description="Disordered" evidence="1">
    <location>
        <begin position="418"/>
        <end position="474"/>
    </location>
</feature>
<evidence type="ECO:0000256" key="2">
    <source>
        <dbReference type="SAM" id="Phobius"/>
    </source>
</evidence>
<accession>A0A7D7UCT8</accession>
<keyword evidence="2" id="KW-0472">Membrane</keyword>
<dbReference type="Proteomes" id="UP000514704">
    <property type="component" value="Chromosome"/>
</dbReference>
<keyword evidence="2" id="KW-0812">Transmembrane</keyword>
<organism evidence="3 4">
    <name type="scientific">Mycoplasma tullyi</name>
    <dbReference type="NCBI Taxonomy" id="1612150"/>
    <lineage>
        <taxon>Bacteria</taxon>
        <taxon>Bacillati</taxon>
        <taxon>Mycoplasmatota</taxon>
        <taxon>Mollicutes</taxon>
        <taxon>Mycoplasmataceae</taxon>
        <taxon>Mycoplasma</taxon>
    </lineage>
</organism>
<evidence type="ECO:0000313" key="4">
    <source>
        <dbReference type="Proteomes" id="UP000514704"/>
    </source>
</evidence>
<feature type="region of interest" description="Disordered" evidence="1">
    <location>
        <begin position="376"/>
        <end position="396"/>
    </location>
</feature>
<dbReference type="AlphaFoldDB" id="A0A7D7UCT8"/>
<dbReference type="EMBL" id="CP059674">
    <property type="protein sequence ID" value="QMT98326.1"/>
    <property type="molecule type" value="Genomic_DNA"/>
</dbReference>
<feature type="compositionally biased region" description="Basic and acidic residues" evidence="1">
    <location>
        <begin position="453"/>
        <end position="463"/>
    </location>
</feature>
<feature type="compositionally biased region" description="Basic residues" evidence="1">
    <location>
        <begin position="465"/>
        <end position="474"/>
    </location>
</feature>
<evidence type="ECO:0000313" key="3">
    <source>
        <dbReference type="EMBL" id="QMT98326.1"/>
    </source>
</evidence>
<gene>
    <name evidence="3" type="ORF">H3143_02360</name>
</gene>
<dbReference type="RefSeq" id="WP_182078613.1">
    <property type="nucleotide sequence ID" value="NZ_CP059674.1"/>
</dbReference>
<feature type="compositionally biased region" description="Polar residues" evidence="1">
    <location>
        <begin position="419"/>
        <end position="433"/>
    </location>
</feature>
<proteinExistence type="predicted"/>
<dbReference type="KEGG" id="mtuy:H3143_02360"/>
<feature type="transmembrane region" description="Helical" evidence="2">
    <location>
        <begin position="478"/>
        <end position="499"/>
    </location>
</feature>
<reference evidence="3 4" key="1">
    <citation type="journal article" date="2017" name="Int. J. Syst. Evol. Microbiol.">
        <title>Mycoplasma tullyi sp. nov., isolated from penguins of the genus Spheniscus.</title>
        <authorList>
            <person name="Yavari C.A."/>
            <person name="Ramirez A.S."/>
            <person name="Nicholas R.A.J."/>
            <person name="Radford A.D."/>
            <person name="Darby A.C."/>
            <person name="Bradbury J.M."/>
        </authorList>
    </citation>
    <scope>NUCLEOTIDE SEQUENCE [LARGE SCALE GENOMIC DNA]</scope>
    <source>
        <strain evidence="3 4">56A97T</strain>
    </source>
</reference>
<name>A0A7D7UCT8_9MOLU</name>
<feature type="compositionally biased region" description="Basic and acidic residues" evidence="1">
    <location>
        <begin position="376"/>
        <end position="393"/>
    </location>
</feature>
<protein>
    <submittedName>
        <fullName evidence="3">Uncharacterized protein</fullName>
    </submittedName>
</protein>